<evidence type="ECO:0000256" key="3">
    <source>
        <dbReference type="ARBA" id="ARBA00022833"/>
    </source>
</evidence>
<keyword evidence="7" id="KW-1185">Reference proteome</keyword>
<reference evidence="6 7" key="1">
    <citation type="submission" date="2019-03" db="EMBL/GenBank/DDBJ databases">
        <title>Genomic Encyclopedia of Type Strains, Phase IV (KMG-IV): sequencing the most valuable type-strain genomes for metagenomic binning, comparative biology and taxonomic classification.</title>
        <authorList>
            <person name="Goeker M."/>
        </authorList>
    </citation>
    <scope>NUCLEOTIDE SEQUENCE [LARGE SCALE GENOMIC DNA]</scope>
    <source>
        <strain evidence="6 7">DSM 15969</strain>
    </source>
</reference>
<feature type="domain" description="SWIM-type" evidence="5">
    <location>
        <begin position="82"/>
        <end position="120"/>
    </location>
</feature>
<evidence type="ECO:0000259" key="5">
    <source>
        <dbReference type="PROSITE" id="PS50966"/>
    </source>
</evidence>
<keyword evidence="2 4" id="KW-0863">Zinc-finger</keyword>
<dbReference type="Pfam" id="PF04434">
    <property type="entry name" value="SWIM"/>
    <property type="match status" value="2"/>
</dbReference>
<organism evidence="6 7">
    <name type="scientific">Anaerospora hongkongensis</name>
    <dbReference type="NCBI Taxonomy" id="244830"/>
    <lineage>
        <taxon>Bacteria</taxon>
        <taxon>Bacillati</taxon>
        <taxon>Bacillota</taxon>
        <taxon>Negativicutes</taxon>
        <taxon>Selenomonadales</taxon>
        <taxon>Sporomusaceae</taxon>
        <taxon>Anaerospora</taxon>
    </lineage>
</organism>
<dbReference type="PROSITE" id="PS50966">
    <property type="entry name" value="ZF_SWIM"/>
    <property type="match status" value="2"/>
</dbReference>
<comment type="caution">
    <text evidence="6">The sequence shown here is derived from an EMBL/GenBank/DDBJ whole genome shotgun (WGS) entry which is preliminary data.</text>
</comment>
<accession>A0A4R1PLT1</accession>
<keyword evidence="3" id="KW-0862">Zinc</keyword>
<dbReference type="OrthoDB" id="1864112at2"/>
<protein>
    <submittedName>
        <fullName evidence="6">SWIM zinc finger protein</fullName>
    </submittedName>
</protein>
<evidence type="ECO:0000256" key="2">
    <source>
        <dbReference type="ARBA" id="ARBA00022771"/>
    </source>
</evidence>
<dbReference type="SMART" id="SM00575">
    <property type="entry name" value="ZnF_PMZ"/>
    <property type="match status" value="2"/>
</dbReference>
<evidence type="ECO:0000256" key="1">
    <source>
        <dbReference type="ARBA" id="ARBA00022723"/>
    </source>
</evidence>
<dbReference type="RefSeq" id="WP_132083488.1">
    <property type="nucleotide sequence ID" value="NZ_SLUI01000023.1"/>
</dbReference>
<keyword evidence="1" id="KW-0479">Metal-binding</keyword>
<sequence length="364" mass="42213">MMIAIILVIGIVLVAVFFNRNSSDKISGTDSFERCSKTPSFGGPGEDLWRKWPEEIHSEPAQQTRVKQLNDVSVISEYDPANQIAVYNRFTVTPLDCTCSDFQKRQKPCKHMYYLMSELYNDAEFFKAAYPKKNSWGNWDSRIHLVYNQQKRQNRMKEVVIERINNDQQTATINSCQVTLGSCSCRDFQQRQVPCKHIYRLANELGLLNIRQPVYNTQSIPNTLEATRERIHSLSNSARLHFHDILAYRQFPNPYRKDAAEMTFYETRQKGINFDHTINELMAAGLIIRSYDPSIVYSLFTKEELLVLMDDPRYSPKKSWSKSKCIDFFVANYPEKSKSIIERSNVIDLPTEVKGFEANIAKIV</sequence>
<evidence type="ECO:0000313" key="6">
    <source>
        <dbReference type="EMBL" id="TCL32186.1"/>
    </source>
</evidence>
<dbReference type="EMBL" id="SLUI01000023">
    <property type="protein sequence ID" value="TCL32186.1"/>
    <property type="molecule type" value="Genomic_DNA"/>
</dbReference>
<evidence type="ECO:0000313" key="7">
    <source>
        <dbReference type="Proteomes" id="UP000295063"/>
    </source>
</evidence>
<evidence type="ECO:0000256" key="4">
    <source>
        <dbReference type="PROSITE-ProRule" id="PRU00325"/>
    </source>
</evidence>
<dbReference type="AlphaFoldDB" id="A0A4R1PLT1"/>
<dbReference type="Proteomes" id="UP000295063">
    <property type="component" value="Unassembled WGS sequence"/>
</dbReference>
<name>A0A4R1PLT1_9FIRM</name>
<dbReference type="GO" id="GO:0008270">
    <property type="term" value="F:zinc ion binding"/>
    <property type="evidence" value="ECO:0007669"/>
    <property type="project" value="UniProtKB-KW"/>
</dbReference>
<proteinExistence type="predicted"/>
<dbReference type="InterPro" id="IPR007527">
    <property type="entry name" value="Znf_SWIM"/>
</dbReference>
<feature type="domain" description="SWIM-type" evidence="5">
    <location>
        <begin position="169"/>
        <end position="206"/>
    </location>
</feature>
<dbReference type="InterPro" id="IPR006564">
    <property type="entry name" value="Znf_PMZ"/>
</dbReference>
<gene>
    <name evidence="6" type="ORF">EV210_1236</name>
</gene>